<feature type="transmembrane region" description="Helical" evidence="1">
    <location>
        <begin position="7"/>
        <end position="31"/>
    </location>
</feature>
<dbReference type="Proteomes" id="UP000003571">
    <property type="component" value="Unassembled WGS sequence"/>
</dbReference>
<feature type="transmembrane region" description="Helical" evidence="1">
    <location>
        <begin position="43"/>
        <end position="60"/>
    </location>
</feature>
<feature type="domain" description="DUF7088" evidence="3">
    <location>
        <begin position="257"/>
        <end position="352"/>
    </location>
</feature>
<dbReference type="Pfam" id="PF23357">
    <property type="entry name" value="DUF7088"/>
    <property type="match status" value="1"/>
</dbReference>
<evidence type="ECO:0000259" key="2">
    <source>
        <dbReference type="Pfam" id="PF09822"/>
    </source>
</evidence>
<dbReference type="InterPro" id="IPR019196">
    <property type="entry name" value="ABC_transp_unknown"/>
</dbReference>
<feature type="transmembrane region" description="Helical" evidence="1">
    <location>
        <begin position="81"/>
        <end position="102"/>
    </location>
</feature>
<evidence type="ECO:0000313" key="4">
    <source>
        <dbReference type="EMBL" id="EIC01174.1"/>
    </source>
</evidence>
<dbReference type="InterPro" id="IPR055396">
    <property type="entry name" value="DUF7088"/>
</dbReference>
<feature type="transmembrane region" description="Helical" evidence="1">
    <location>
        <begin position="122"/>
        <end position="141"/>
    </location>
</feature>
<dbReference type="STRING" id="907348.TresaDRAFT_0311"/>
<feature type="transmembrane region" description="Helical" evidence="1">
    <location>
        <begin position="229"/>
        <end position="250"/>
    </location>
</feature>
<evidence type="ECO:0000256" key="1">
    <source>
        <dbReference type="SAM" id="Phobius"/>
    </source>
</evidence>
<comment type="caution">
    <text evidence="4">The sequence shown here is derived from an EMBL/GenBank/DDBJ whole genome shotgun (WGS) entry which is preliminary data.</text>
</comment>
<reference evidence="4 5" key="1">
    <citation type="submission" date="2011-09" db="EMBL/GenBank/DDBJ databases">
        <title>The draft genome of Treponema saccharophilum DSM 2985.</title>
        <authorList>
            <consortium name="US DOE Joint Genome Institute (JGI-PGF)"/>
            <person name="Lucas S."/>
            <person name="Copeland A."/>
            <person name="Lapidus A."/>
            <person name="Glavina del Rio T."/>
            <person name="Dalin E."/>
            <person name="Tice H."/>
            <person name="Bruce D."/>
            <person name="Goodwin L."/>
            <person name="Pitluck S."/>
            <person name="Peters L."/>
            <person name="Kyrpides N."/>
            <person name="Mavromatis K."/>
            <person name="Ivanova N."/>
            <person name="Markowitz V."/>
            <person name="Cheng J.-F."/>
            <person name="Hugenholtz P."/>
            <person name="Woyke T."/>
            <person name="Wu D."/>
            <person name="Gronow S."/>
            <person name="Wellnitz S."/>
            <person name="Brambilla E."/>
            <person name="Klenk H.-P."/>
            <person name="Eisen J.A."/>
        </authorList>
    </citation>
    <scope>NUCLEOTIDE SEQUENCE [LARGE SCALE GENOMIC DNA]</scope>
    <source>
        <strain evidence="4 5">DSM 2985</strain>
    </source>
</reference>
<dbReference type="EMBL" id="AGRW01000051">
    <property type="protein sequence ID" value="EIC01174.1"/>
    <property type="molecule type" value="Genomic_DNA"/>
</dbReference>
<feature type="transmembrane region" description="Helical" evidence="1">
    <location>
        <begin position="148"/>
        <end position="168"/>
    </location>
</feature>
<sequence>MLLLVDPLFYAAAVATVLFCSFRFFLAGKFFVEGAGTTDLRQLFQSVPFISIATVPLIVFRLRRFICDDSLPVAPAKRFAVIIAAALSAFSVPVLMLVSVPACVSSFGDVDVGQAAAGFSGVILYGLLASSLSVFLFAAFPSVPAIPLLVSMAVLAAVDFIHIVPLYVPLGSALSFAMRKISFAWHFDSFGKGIADSRDISFYLISSALFVVMSVVAERRRTGRRGGRAALLVALASLSLLAFSAERSYFRADMTASRRHSPSKATRSLVSLLGSPLRITYYRSRELSELYPQASEVADFLLEFSSLSPLVTLEVVDADAGRLSGLGVQGQQLERNTGTKIELVTVYSAVVMQHLDRQSIIPYVLSTGTLEYDLAQRVKQLVSGSARRVAVFVGNGRDCGESYSYVAPFLASRGFMPEIVGGVEAERAISSLGSGDSLLVLGSSEMTFAQGQAVAGAIGRGVPSLIATSPYSVPVETEWTVSRADDDPLIPVLNSLGFAFVPALVEDLSCFPVSMQSGEGNSAEFVTLNYPLWLSLMPQPAAVRGMTLFWASPLALYGGAVPLLRSSPYSWLQRDGAPFVTDPFALQGASSGGDYEQYVVAAEKMTETERVCVVADQHFVSSLMTGFISGENSVDFRNFDFLCTRLLRLNGEDALADMLDRTRPATSLHKISDAEEFGSERRRTLAIHFVFLPLAAALPFAAICAKRRRKQ</sequence>
<keyword evidence="5" id="KW-1185">Reference proteome</keyword>
<accession>H7EM89</accession>
<keyword evidence="1" id="KW-1133">Transmembrane helix</keyword>
<dbReference type="eggNOG" id="COG3225">
    <property type="taxonomic scope" value="Bacteria"/>
</dbReference>
<name>H7EM89_9SPIR</name>
<keyword evidence="1" id="KW-0812">Transmembrane</keyword>
<feature type="transmembrane region" description="Helical" evidence="1">
    <location>
        <begin position="685"/>
        <end position="705"/>
    </location>
</feature>
<feature type="domain" description="ABC-type uncharacterised transport system" evidence="2">
    <location>
        <begin position="436"/>
        <end position="642"/>
    </location>
</feature>
<dbReference type="Pfam" id="PF09822">
    <property type="entry name" value="ABC_transp_aux"/>
    <property type="match status" value="1"/>
</dbReference>
<evidence type="ECO:0000259" key="3">
    <source>
        <dbReference type="Pfam" id="PF23357"/>
    </source>
</evidence>
<proteinExistence type="predicted"/>
<dbReference type="PATRIC" id="fig|907348.3.peg.2066"/>
<protein>
    <submittedName>
        <fullName evidence="4">ABC-type uncharacterized transport system</fullName>
    </submittedName>
</protein>
<keyword evidence="1" id="KW-0472">Membrane</keyword>
<dbReference type="AlphaFoldDB" id="H7EM89"/>
<feature type="transmembrane region" description="Helical" evidence="1">
    <location>
        <begin position="200"/>
        <end position="217"/>
    </location>
</feature>
<evidence type="ECO:0000313" key="5">
    <source>
        <dbReference type="Proteomes" id="UP000003571"/>
    </source>
</evidence>
<organism evidence="4 5">
    <name type="scientific">Treponema saccharophilum DSM 2985</name>
    <dbReference type="NCBI Taxonomy" id="907348"/>
    <lineage>
        <taxon>Bacteria</taxon>
        <taxon>Pseudomonadati</taxon>
        <taxon>Spirochaetota</taxon>
        <taxon>Spirochaetia</taxon>
        <taxon>Spirochaetales</taxon>
        <taxon>Treponemataceae</taxon>
        <taxon>Treponema</taxon>
    </lineage>
</organism>
<gene>
    <name evidence="4" type="ORF">TresaDRAFT_0311</name>
</gene>